<feature type="domain" description="Choline/carnitine acyltransferase" evidence="5">
    <location>
        <begin position="13"/>
        <end position="75"/>
    </location>
</feature>
<comment type="catalytic activity">
    <reaction evidence="3">
        <text>4,8-dimethylnonanoyl-CoA + (R)-carnitine = O-4,8-dimethylnonanoyl-(R)-carnitine + CoA</text>
        <dbReference type="Rhea" id="RHEA:44860"/>
        <dbReference type="ChEBI" id="CHEBI:16347"/>
        <dbReference type="ChEBI" id="CHEBI:57287"/>
        <dbReference type="ChEBI" id="CHEBI:77061"/>
        <dbReference type="ChEBI" id="CHEBI:84654"/>
    </reaction>
</comment>
<dbReference type="InterPro" id="IPR039551">
    <property type="entry name" value="Cho/carn_acyl_trans"/>
</dbReference>
<dbReference type="InterPro" id="IPR000542">
    <property type="entry name" value="Carn_acyl_trans"/>
</dbReference>
<evidence type="ECO:0000256" key="2">
    <source>
        <dbReference type="ARBA" id="ARBA00023315"/>
    </source>
</evidence>
<proteinExistence type="predicted"/>
<dbReference type="Pfam" id="PF00755">
    <property type="entry name" value="Carn_acyltransf"/>
    <property type="match status" value="2"/>
</dbReference>
<feature type="domain" description="Choline/carnitine acyltransferase" evidence="5">
    <location>
        <begin position="180"/>
        <end position="245"/>
    </location>
</feature>
<comment type="pathway">
    <text evidence="1">Lipid metabolism; fatty acid beta-oxidation.</text>
</comment>
<dbReference type="Proteomes" id="UP000031036">
    <property type="component" value="Unassembled WGS sequence"/>
</dbReference>
<dbReference type="PANTHER" id="PTHR22589:SF67">
    <property type="entry name" value="PEROXISOMAL CARNITINE O-OCTANOYLTRANSFERASE"/>
    <property type="match status" value="1"/>
</dbReference>
<gene>
    <name evidence="6" type="primary">CROT</name>
    <name evidence="6" type="ORF">Tcan_03715</name>
</gene>
<dbReference type="GO" id="GO:0006635">
    <property type="term" value="P:fatty acid beta-oxidation"/>
    <property type="evidence" value="ECO:0007669"/>
    <property type="project" value="UniProtKB-UniPathway"/>
</dbReference>
<accession>A0A0B2VCC2</accession>
<protein>
    <submittedName>
        <fullName evidence="6">Peroxisomal carnitine O-octanoyltransferase</fullName>
    </submittedName>
</protein>
<dbReference type="STRING" id="6265.A0A0B2VCC2"/>
<dbReference type="EMBL" id="JPKZ01001579">
    <property type="protein sequence ID" value="KHN81156.1"/>
    <property type="molecule type" value="Genomic_DNA"/>
</dbReference>
<sequence>MSTFSQQGLLPSLPVPDLDAALDKYLQSVEVFLSDEEKKSTREHVDKYRRSNLAKQIHNALINRAISSRNWVSLYQRKPTSTDADKILFFFSFVFIFFLCSLDIFSQERINEPSCQGIAVLNPRFALPTSRGGLCSLLDGPSQVIKEKIVREVEECVGASVTVDIWRGRCIKDSFIAATIHYLEQWWYDAYNEIRSPLAPFLSLASVNQRFAPAEGTQLCRAAEFLHHAVRYWLSIRRLLSSPQYLRLKAVRSQSPYQFFLQ</sequence>
<evidence type="ECO:0000256" key="1">
    <source>
        <dbReference type="ARBA" id="ARBA00005005"/>
    </source>
</evidence>
<dbReference type="Gene3D" id="3.30.559.70">
    <property type="entry name" value="Choline/Carnitine o-acyltransferase, domain 2"/>
    <property type="match status" value="1"/>
</dbReference>
<dbReference type="InterPro" id="IPR042572">
    <property type="entry name" value="Carn_acyl_trans_N"/>
</dbReference>
<evidence type="ECO:0000313" key="6">
    <source>
        <dbReference type="EMBL" id="KHN81156.1"/>
    </source>
</evidence>
<comment type="caution">
    <text evidence="6">The sequence shown here is derived from an EMBL/GenBank/DDBJ whole genome shotgun (WGS) entry which is preliminary data.</text>
</comment>
<dbReference type="AlphaFoldDB" id="A0A0B2VCC2"/>
<organism evidence="6 7">
    <name type="scientific">Toxocara canis</name>
    <name type="common">Canine roundworm</name>
    <dbReference type="NCBI Taxonomy" id="6265"/>
    <lineage>
        <taxon>Eukaryota</taxon>
        <taxon>Metazoa</taxon>
        <taxon>Ecdysozoa</taxon>
        <taxon>Nematoda</taxon>
        <taxon>Chromadorea</taxon>
        <taxon>Rhabditida</taxon>
        <taxon>Spirurina</taxon>
        <taxon>Ascaridomorpha</taxon>
        <taxon>Ascaridoidea</taxon>
        <taxon>Toxocaridae</taxon>
        <taxon>Toxocara</taxon>
    </lineage>
</organism>
<evidence type="ECO:0000313" key="7">
    <source>
        <dbReference type="Proteomes" id="UP000031036"/>
    </source>
</evidence>
<feature type="transmembrane region" description="Helical" evidence="4">
    <location>
        <begin position="87"/>
        <end position="105"/>
    </location>
</feature>
<evidence type="ECO:0000259" key="5">
    <source>
        <dbReference type="Pfam" id="PF00755"/>
    </source>
</evidence>
<reference evidence="6 7" key="1">
    <citation type="submission" date="2014-11" db="EMBL/GenBank/DDBJ databases">
        <title>Genetic blueprint of the zoonotic pathogen Toxocara canis.</title>
        <authorList>
            <person name="Zhu X.-Q."/>
            <person name="Korhonen P.K."/>
            <person name="Cai H."/>
            <person name="Young N.D."/>
            <person name="Nejsum P."/>
            <person name="von Samson-Himmelstjerna G."/>
            <person name="Boag P.R."/>
            <person name="Tan P."/>
            <person name="Li Q."/>
            <person name="Min J."/>
            <person name="Yang Y."/>
            <person name="Wang X."/>
            <person name="Fang X."/>
            <person name="Hall R.S."/>
            <person name="Hofmann A."/>
            <person name="Sternberg P.W."/>
            <person name="Jex A.R."/>
            <person name="Gasser R.B."/>
        </authorList>
    </citation>
    <scope>NUCLEOTIDE SEQUENCE [LARGE SCALE GENOMIC DNA]</scope>
    <source>
        <strain evidence="6">PN_DK_2014</strain>
    </source>
</reference>
<name>A0A0B2VCC2_TOXCA</name>
<keyword evidence="2" id="KW-0012">Acyltransferase</keyword>
<dbReference type="PANTHER" id="PTHR22589">
    <property type="entry name" value="CARNITINE O-ACYLTRANSFERASE"/>
    <property type="match status" value="1"/>
</dbReference>
<keyword evidence="7" id="KW-1185">Reference proteome</keyword>
<dbReference type="GO" id="GO:0008458">
    <property type="term" value="F:carnitine O-octanoyltransferase activity"/>
    <property type="evidence" value="ECO:0007669"/>
    <property type="project" value="TreeGrafter"/>
</dbReference>
<dbReference type="UniPathway" id="UPA00659"/>
<evidence type="ECO:0000256" key="3">
    <source>
        <dbReference type="ARBA" id="ARBA00048999"/>
    </source>
</evidence>
<evidence type="ECO:0000256" key="4">
    <source>
        <dbReference type="SAM" id="Phobius"/>
    </source>
</evidence>
<keyword evidence="6" id="KW-0808">Transferase</keyword>
<dbReference type="OrthoDB" id="5859922at2759"/>
<dbReference type="SUPFAM" id="SSF52777">
    <property type="entry name" value="CoA-dependent acyltransferases"/>
    <property type="match status" value="2"/>
</dbReference>
<keyword evidence="4" id="KW-0812">Transmembrane</keyword>
<keyword evidence="4" id="KW-1133">Transmembrane helix</keyword>
<dbReference type="Gene3D" id="1.10.275.20">
    <property type="entry name" value="Choline/Carnitine o-acyltransferase"/>
    <property type="match status" value="1"/>
</dbReference>
<dbReference type="InterPro" id="IPR042231">
    <property type="entry name" value="Cho/carn_acyl_trans_2"/>
</dbReference>
<dbReference type="GO" id="GO:0005777">
    <property type="term" value="C:peroxisome"/>
    <property type="evidence" value="ECO:0007669"/>
    <property type="project" value="TreeGrafter"/>
</dbReference>
<keyword evidence="4" id="KW-0472">Membrane</keyword>